<dbReference type="Pfam" id="PF00561">
    <property type="entry name" value="Abhydrolase_1"/>
    <property type="match status" value="1"/>
</dbReference>
<keyword evidence="4" id="KW-1185">Reference proteome</keyword>
<sequence>MIFATSDGTVLHYIREGTGEPLVFIHGLASNLKAWDPQFRYFRSLFDTLAYDCRGHGQSTVPEELTMEDHAKDLYELCSLFDKPVNLVGISMGGYIAQNLLIRHPETINKAV</sequence>
<dbReference type="InterPro" id="IPR050266">
    <property type="entry name" value="AB_hydrolase_sf"/>
</dbReference>
<dbReference type="InterPro" id="IPR029058">
    <property type="entry name" value="AB_hydrolase_fold"/>
</dbReference>
<dbReference type="PRINTS" id="PR00111">
    <property type="entry name" value="ABHYDROLASE"/>
</dbReference>
<dbReference type="Gene3D" id="3.40.50.1820">
    <property type="entry name" value="alpha/beta hydrolase"/>
    <property type="match status" value="1"/>
</dbReference>
<dbReference type="PANTHER" id="PTHR43798">
    <property type="entry name" value="MONOACYLGLYCEROL LIPASE"/>
    <property type="match status" value="1"/>
</dbReference>
<organism evidence="3 4">
    <name type="scientific">Effusibacillus lacus</name>
    <dbReference type="NCBI Taxonomy" id="1348429"/>
    <lineage>
        <taxon>Bacteria</taxon>
        <taxon>Bacillati</taxon>
        <taxon>Bacillota</taxon>
        <taxon>Bacilli</taxon>
        <taxon>Bacillales</taxon>
        <taxon>Alicyclobacillaceae</taxon>
        <taxon>Effusibacillus</taxon>
    </lineage>
</organism>
<dbReference type="Proteomes" id="UP000217785">
    <property type="component" value="Unassembled WGS sequence"/>
</dbReference>
<dbReference type="RefSeq" id="WP_165912519.1">
    <property type="nucleotide sequence ID" value="NZ_BDUF01000014.1"/>
</dbReference>
<evidence type="ECO:0000313" key="3">
    <source>
        <dbReference type="EMBL" id="GAX89036.1"/>
    </source>
</evidence>
<name>A0A292YIS8_9BACL</name>
<dbReference type="GO" id="GO:0016020">
    <property type="term" value="C:membrane"/>
    <property type="evidence" value="ECO:0007669"/>
    <property type="project" value="TreeGrafter"/>
</dbReference>
<evidence type="ECO:0000256" key="1">
    <source>
        <dbReference type="ARBA" id="ARBA00022801"/>
    </source>
</evidence>
<dbReference type="EMBL" id="BDUF01000014">
    <property type="protein sequence ID" value="GAX89036.1"/>
    <property type="molecule type" value="Genomic_DNA"/>
</dbReference>
<dbReference type="AlphaFoldDB" id="A0A292YIS8"/>
<gene>
    <name evidence="3" type="ORF">EFBL_0650</name>
</gene>
<dbReference type="GO" id="GO:0016787">
    <property type="term" value="F:hydrolase activity"/>
    <property type="evidence" value="ECO:0007669"/>
    <property type="project" value="UniProtKB-KW"/>
</dbReference>
<feature type="domain" description="AB hydrolase-1" evidence="2">
    <location>
        <begin position="21"/>
        <end position="112"/>
    </location>
</feature>
<keyword evidence="1" id="KW-0378">Hydrolase</keyword>
<evidence type="ECO:0000259" key="2">
    <source>
        <dbReference type="Pfam" id="PF00561"/>
    </source>
</evidence>
<comment type="caution">
    <text evidence="3">The sequence shown here is derived from an EMBL/GenBank/DDBJ whole genome shotgun (WGS) entry which is preliminary data.</text>
</comment>
<reference evidence="4" key="1">
    <citation type="submission" date="2017-07" db="EMBL/GenBank/DDBJ databases">
        <title>Draft genome sequence of Effusibacillus lacus strain skLN1.</title>
        <authorList>
            <person name="Watanabe M."/>
            <person name="Kojima H."/>
            <person name="Fukui M."/>
        </authorList>
    </citation>
    <scope>NUCLEOTIDE SEQUENCE [LARGE SCALE GENOMIC DNA]</scope>
    <source>
        <strain evidence="4">skLN1</strain>
    </source>
</reference>
<proteinExistence type="predicted"/>
<accession>A0A292YIS8</accession>
<protein>
    <recommendedName>
        <fullName evidence="2">AB hydrolase-1 domain-containing protein</fullName>
    </recommendedName>
</protein>
<dbReference type="PANTHER" id="PTHR43798:SF31">
    <property type="entry name" value="AB HYDROLASE SUPERFAMILY PROTEIN YCLE"/>
    <property type="match status" value="1"/>
</dbReference>
<dbReference type="SUPFAM" id="SSF53474">
    <property type="entry name" value="alpha/beta-Hydrolases"/>
    <property type="match status" value="1"/>
</dbReference>
<dbReference type="InterPro" id="IPR000073">
    <property type="entry name" value="AB_hydrolase_1"/>
</dbReference>
<evidence type="ECO:0000313" key="4">
    <source>
        <dbReference type="Proteomes" id="UP000217785"/>
    </source>
</evidence>